<dbReference type="PANTHER" id="PTHR37981:SF1">
    <property type="entry name" value="SGNH HYDROLASE-TYPE ESTERASE DOMAIN-CONTAINING PROTEIN"/>
    <property type="match status" value="1"/>
</dbReference>
<proteinExistence type="predicted"/>
<accession>A0ABV6QIU5</accession>
<dbReference type="InterPro" id="IPR036514">
    <property type="entry name" value="SGNH_hydro_sf"/>
</dbReference>
<keyword evidence="3" id="KW-0378">Hydrolase</keyword>
<dbReference type="Proteomes" id="UP001589890">
    <property type="component" value="Unassembled WGS sequence"/>
</dbReference>
<dbReference type="RefSeq" id="WP_380045922.1">
    <property type="nucleotide sequence ID" value="NZ_JBHLTC010000012.1"/>
</dbReference>
<feature type="chain" id="PRO_5047263230" evidence="1">
    <location>
        <begin position="27"/>
        <end position="283"/>
    </location>
</feature>
<evidence type="ECO:0000256" key="1">
    <source>
        <dbReference type="SAM" id="SignalP"/>
    </source>
</evidence>
<dbReference type="CDD" id="cd01823">
    <property type="entry name" value="SEST_like"/>
    <property type="match status" value="1"/>
</dbReference>
<evidence type="ECO:0000259" key="2">
    <source>
        <dbReference type="Pfam" id="PF13472"/>
    </source>
</evidence>
<dbReference type="SUPFAM" id="SSF52266">
    <property type="entry name" value="SGNH hydrolase"/>
    <property type="match status" value="1"/>
</dbReference>
<name>A0ABV6QIU5_9ACTN</name>
<sequence length="283" mass="29017">MRRRALTGLAAAAALLGLLAPTTPAAAEAEPYEYVALGDSAAAGPLIPLQISVACLRSSLNYPHVAAKALGAQLTDVSCSGAVVPDFTSKQFGFVPPQFNALKDSTDLVTVAIGGNDTGLVPAALSCINLLPPPAGTSCKARYTAGGKDQLAARIAAAAPSVGQAFARIRELAPNAKVLVTGYGTYVRPGGCFPAVPVWSVDADYLQATVDRLNTMLAQQAAAHGATYVDLRTPSIGHDACAPITSRWLEGLVPTSAAAPLHPSWRGMAAFGEIVAQTASEVR</sequence>
<dbReference type="EC" id="3.1.-.-" evidence="3"/>
<organism evidence="3 4">
    <name type="scientific">Kribbella deserti</name>
    <dbReference type="NCBI Taxonomy" id="1926257"/>
    <lineage>
        <taxon>Bacteria</taxon>
        <taxon>Bacillati</taxon>
        <taxon>Actinomycetota</taxon>
        <taxon>Actinomycetes</taxon>
        <taxon>Propionibacteriales</taxon>
        <taxon>Kribbellaceae</taxon>
        <taxon>Kribbella</taxon>
    </lineage>
</organism>
<evidence type="ECO:0000313" key="3">
    <source>
        <dbReference type="EMBL" id="MFC0624488.1"/>
    </source>
</evidence>
<dbReference type="Pfam" id="PF13472">
    <property type="entry name" value="Lipase_GDSL_2"/>
    <property type="match status" value="1"/>
</dbReference>
<reference evidence="3 4" key="1">
    <citation type="submission" date="2024-09" db="EMBL/GenBank/DDBJ databases">
        <authorList>
            <person name="Sun Q."/>
            <person name="Mori K."/>
        </authorList>
    </citation>
    <scope>NUCLEOTIDE SEQUENCE [LARGE SCALE GENOMIC DNA]</scope>
    <source>
        <strain evidence="3 4">CGMCC 1.15906</strain>
    </source>
</reference>
<dbReference type="InterPro" id="IPR037460">
    <property type="entry name" value="SEST-like"/>
</dbReference>
<dbReference type="Gene3D" id="3.40.50.1110">
    <property type="entry name" value="SGNH hydrolase"/>
    <property type="match status" value="1"/>
</dbReference>
<protein>
    <submittedName>
        <fullName evidence="3">SGNH/GDSL hydrolase family protein</fullName>
        <ecNumber evidence="3">3.1.-.-</ecNumber>
    </submittedName>
</protein>
<feature type="signal peptide" evidence="1">
    <location>
        <begin position="1"/>
        <end position="26"/>
    </location>
</feature>
<dbReference type="PANTHER" id="PTHR37981">
    <property type="entry name" value="LIPASE 2"/>
    <property type="match status" value="1"/>
</dbReference>
<keyword evidence="1" id="KW-0732">Signal</keyword>
<dbReference type="EMBL" id="JBHLTC010000012">
    <property type="protein sequence ID" value="MFC0624488.1"/>
    <property type="molecule type" value="Genomic_DNA"/>
</dbReference>
<dbReference type="GO" id="GO:0016787">
    <property type="term" value="F:hydrolase activity"/>
    <property type="evidence" value="ECO:0007669"/>
    <property type="project" value="UniProtKB-KW"/>
</dbReference>
<feature type="domain" description="SGNH hydrolase-type esterase" evidence="2">
    <location>
        <begin position="36"/>
        <end position="270"/>
    </location>
</feature>
<keyword evidence="4" id="KW-1185">Reference proteome</keyword>
<gene>
    <name evidence="3" type="ORF">ACFFGN_10485</name>
</gene>
<evidence type="ECO:0000313" key="4">
    <source>
        <dbReference type="Proteomes" id="UP001589890"/>
    </source>
</evidence>
<comment type="caution">
    <text evidence="3">The sequence shown here is derived from an EMBL/GenBank/DDBJ whole genome shotgun (WGS) entry which is preliminary data.</text>
</comment>
<dbReference type="InterPro" id="IPR013830">
    <property type="entry name" value="SGNH_hydro"/>
</dbReference>